<proteinExistence type="inferred from homology"/>
<organism evidence="9 10">
    <name type="scientific">Spinactinospora alkalitolerans</name>
    <dbReference type="NCBI Taxonomy" id="687207"/>
    <lineage>
        <taxon>Bacteria</taxon>
        <taxon>Bacillati</taxon>
        <taxon>Actinomycetota</taxon>
        <taxon>Actinomycetes</taxon>
        <taxon>Streptosporangiales</taxon>
        <taxon>Nocardiopsidaceae</taxon>
        <taxon>Spinactinospora</taxon>
    </lineage>
</organism>
<evidence type="ECO:0000259" key="8">
    <source>
        <dbReference type="Pfam" id="PF00291"/>
    </source>
</evidence>
<dbReference type="GO" id="GO:0005737">
    <property type="term" value="C:cytoplasm"/>
    <property type="evidence" value="ECO:0007669"/>
    <property type="project" value="UniProtKB-SubCell"/>
</dbReference>
<evidence type="ECO:0000256" key="4">
    <source>
        <dbReference type="ARBA" id="ARBA00022898"/>
    </source>
</evidence>
<reference evidence="9 10" key="1">
    <citation type="submission" date="2020-07" db="EMBL/GenBank/DDBJ databases">
        <title>Sequencing the genomes of 1000 actinobacteria strains.</title>
        <authorList>
            <person name="Klenk H.-P."/>
        </authorList>
    </citation>
    <scope>NUCLEOTIDE SEQUENCE [LARGE SCALE GENOMIC DNA]</scope>
    <source>
        <strain evidence="9 10">CXB654</strain>
    </source>
</reference>
<evidence type="ECO:0000256" key="2">
    <source>
        <dbReference type="ARBA" id="ARBA00004496"/>
    </source>
</evidence>
<dbReference type="InterPro" id="IPR050214">
    <property type="entry name" value="Cys_Synth/Cystath_Beta-Synth"/>
</dbReference>
<feature type="modified residue" description="N6-(pyridoxal phosphate)lysine" evidence="7">
    <location>
        <position position="74"/>
    </location>
</feature>
<dbReference type="Pfam" id="PF00291">
    <property type="entry name" value="PALP"/>
    <property type="match status" value="1"/>
</dbReference>
<comment type="function">
    <text evidence="7">A cysteine desulfhydrase that generates hydrogen sulfide, H(2)S. The H(2)S produced by this enzyme modulates the balance between respiration and glycolysis, and contributes to redox homeostasis. Probably eliminates toxic levels of Cys (which can induce oxidative stress).</text>
</comment>
<dbReference type="InterPro" id="IPR001926">
    <property type="entry name" value="TrpB-like_PALP"/>
</dbReference>
<dbReference type="InterPro" id="IPR047586">
    <property type="entry name" value="Cds1"/>
</dbReference>
<comment type="subcellular location">
    <subcellularLocation>
        <location evidence="2">Cytoplasm</location>
    </subcellularLocation>
</comment>
<protein>
    <recommendedName>
        <fullName evidence="7">L-cysteine desulfhydrase Cds1</fullName>
        <ecNumber evidence="7">4.4.1.1</ecNumber>
    </recommendedName>
</protein>
<keyword evidence="10" id="KW-1185">Reference proteome</keyword>
<name>A0A852U4R9_9ACTN</name>
<accession>A0A852U4R9</accession>
<dbReference type="PANTHER" id="PTHR10314">
    <property type="entry name" value="CYSTATHIONINE BETA-SYNTHASE"/>
    <property type="match status" value="1"/>
</dbReference>
<evidence type="ECO:0000256" key="1">
    <source>
        <dbReference type="ARBA" id="ARBA00001933"/>
    </source>
</evidence>
<comment type="similarity">
    <text evidence="7">Belongs to the cysteine synthase/cystathionine beta-synthase family. Cds1 subfamily.</text>
</comment>
<dbReference type="EMBL" id="JACCCC010000001">
    <property type="protein sequence ID" value="NYE50502.1"/>
    <property type="molecule type" value="Genomic_DNA"/>
</dbReference>
<dbReference type="GO" id="GO:0019450">
    <property type="term" value="P:L-cysteine catabolic process to pyruvate"/>
    <property type="evidence" value="ECO:0007669"/>
    <property type="project" value="UniProtKB-UniRule"/>
</dbReference>
<dbReference type="EC" id="4.4.1.1" evidence="7"/>
<dbReference type="GO" id="GO:0016829">
    <property type="term" value="F:lyase activity"/>
    <property type="evidence" value="ECO:0007669"/>
    <property type="project" value="UniProtKB-KW"/>
</dbReference>
<comment type="caution">
    <text evidence="9">The sequence shown here is derived from an EMBL/GenBank/DDBJ whole genome shotgun (WGS) entry which is preliminary data.</text>
</comment>
<evidence type="ECO:0000256" key="3">
    <source>
        <dbReference type="ARBA" id="ARBA00022490"/>
    </source>
</evidence>
<evidence type="ECO:0000256" key="6">
    <source>
        <dbReference type="ARBA" id="ARBA00055251"/>
    </source>
</evidence>
<dbReference type="InterPro" id="IPR036052">
    <property type="entry name" value="TrpB-like_PALP_sf"/>
</dbReference>
<comment type="cofactor">
    <cofactor evidence="1 7">
        <name>pyridoxal 5'-phosphate</name>
        <dbReference type="ChEBI" id="CHEBI:597326"/>
    </cofactor>
</comment>
<gene>
    <name evidence="7" type="primary">cds1</name>
    <name evidence="9" type="ORF">HDA32_005622</name>
</gene>
<dbReference type="RefSeq" id="WP_179645970.1">
    <property type="nucleotide sequence ID" value="NZ_BAAAYY010000006.1"/>
</dbReference>
<sequence>MTALPGTPVGAPAETDIDRYDPAYRAWLREAVRKVQTDANRSADTHLLAVPLPPAWGVDLYLKDESTHPTGSLKHRLARSLFLYGLCNGWVRPDRPVIEASSGSTAISEAYFARLIGVPFIAVMAKSTALSKIELIEFHGGRCHLVDDPCEVYDVAARLVDETGGHYMDQFTYAERATDWRGNNNIAESIFQQMRDERFPEPTWIVTGAGTGGTSATLARYVHYTQRATGICVADPENSAFFDGWAEHDPDAHAARGSRIEGIGRQRVEPSFVPDAIDRMMRVPDAASIATIRVLERLLGRKCGASTGTGTWAACRLVSQMRERGERGSVVTLLCDPGERYLDRYYDDQWLASAGLDPAPYSARLEDFLRTGHLA</sequence>
<keyword evidence="3 7" id="KW-0963">Cytoplasm</keyword>
<dbReference type="AlphaFoldDB" id="A0A852U4R9"/>
<dbReference type="GO" id="GO:0030170">
    <property type="term" value="F:pyridoxal phosphate binding"/>
    <property type="evidence" value="ECO:0007669"/>
    <property type="project" value="UniProtKB-UniRule"/>
</dbReference>
<dbReference type="HAMAP" id="MF_00868">
    <property type="entry name" value="Cds1"/>
    <property type="match status" value="1"/>
</dbReference>
<keyword evidence="5 7" id="KW-0456">Lyase</keyword>
<dbReference type="SUPFAM" id="SSF53686">
    <property type="entry name" value="Tryptophan synthase beta subunit-like PLP-dependent enzymes"/>
    <property type="match status" value="1"/>
</dbReference>
<feature type="domain" description="Tryptophan synthase beta chain-like PALP" evidence="8">
    <location>
        <begin position="52"/>
        <end position="336"/>
    </location>
</feature>
<evidence type="ECO:0000256" key="5">
    <source>
        <dbReference type="ARBA" id="ARBA00023239"/>
    </source>
</evidence>
<evidence type="ECO:0000313" key="10">
    <source>
        <dbReference type="Proteomes" id="UP000589036"/>
    </source>
</evidence>
<evidence type="ECO:0000256" key="7">
    <source>
        <dbReference type="HAMAP-Rule" id="MF_00868"/>
    </source>
</evidence>
<keyword evidence="4 7" id="KW-0663">Pyridoxal phosphate</keyword>
<dbReference type="GO" id="GO:0016740">
    <property type="term" value="F:transferase activity"/>
    <property type="evidence" value="ECO:0007669"/>
    <property type="project" value="UniProtKB-KW"/>
</dbReference>
<comment type="catalytic activity">
    <reaction evidence="7">
        <text>L-cysteine + H2O = hydrogen sulfide + pyruvate + NH4(+) + H(+)</text>
        <dbReference type="Rhea" id="RHEA:24931"/>
        <dbReference type="ChEBI" id="CHEBI:15361"/>
        <dbReference type="ChEBI" id="CHEBI:15377"/>
        <dbReference type="ChEBI" id="CHEBI:15378"/>
        <dbReference type="ChEBI" id="CHEBI:28938"/>
        <dbReference type="ChEBI" id="CHEBI:29919"/>
        <dbReference type="ChEBI" id="CHEBI:35235"/>
        <dbReference type="EC" id="4.4.1.1"/>
    </reaction>
</comment>
<dbReference type="FunFam" id="3.40.50.1100:FF:000015">
    <property type="entry name" value="Cysteine synthase B"/>
    <property type="match status" value="1"/>
</dbReference>
<keyword evidence="9" id="KW-0808">Transferase</keyword>
<comment type="function">
    <text evidence="6">A cysteine desulfhydrase that generates hydrogen sulfide, H(2)S. The H(2)S produced by this enzyme stimulates respiration in M.tuberculosis, mediated primarily via cytochrome bd with a lesser contribution from cytochrome bc1/aa3. H(2)S modulates the balance between respiration and glycolysis, and also contributes to redox homeostasis. Probably eliminates toxic levels of Cys (which can induce oxidative stress).</text>
</comment>
<dbReference type="Gene3D" id="3.40.50.1100">
    <property type="match status" value="2"/>
</dbReference>
<evidence type="ECO:0000313" key="9">
    <source>
        <dbReference type="EMBL" id="NYE50502.1"/>
    </source>
</evidence>
<dbReference type="Proteomes" id="UP000589036">
    <property type="component" value="Unassembled WGS sequence"/>
</dbReference>